<reference evidence="1" key="1">
    <citation type="submission" date="2020-11" db="EMBL/GenBank/DDBJ databases">
        <authorList>
            <person name="Tran Van P."/>
        </authorList>
    </citation>
    <scope>NUCLEOTIDE SEQUENCE</scope>
</reference>
<dbReference type="AlphaFoldDB" id="A0A7R8WEB3"/>
<organism evidence="1">
    <name type="scientific">Cyprideis torosa</name>
    <dbReference type="NCBI Taxonomy" id="163714"/>
    <lineage>
        <taxon>Eukaryota</taxon>
        <taxon>Metazoa</taxon>
        <taxon>Ecdysozoa</taxon>
        <taxon>Arthropoda</taxon>
        <taxon>Crustacea</taxon>
        <taxon>Oligostraca</taxon>
        <taxon>Ostracoda</taxon>
        <taxon>Podocopa</taxon>
        <taxon>Podocopida</taxon>
        <taxon>Cytherocopina</taxon>
        <taxon>Cytheroidea</taxon>
        <taxon>Cytherideidae</taxon>
        <taxon>Cyprideis</taxon>
    </lineage>
</organism>
<dbReference type="OrthoDB" id="5818554at2759"/>
<evidence type="ECO:0000313" key="1">
    <source>
        <dbReference type="EMBL" id="CAD7228748.1"/>
    </source>
</evidence>
<gene>
    <name evidence="1" type="ORF">CTOB1V02_LOCUS6626</name>
</gene>
<proteinExistence type="predicted"/>
<protein>
    <submittedName>
        <fullName evidence="1">Uncharacterized protein</fullName>
    </submittedName>
</protein>
<sequence length="322" mass="37244">MVAHSVCRATAEPQVVDSLRMGAPGWKPYDCHLRAGHATRRRDNVPADRASHAIAVSLATNNADRPSNPVSDRLYHVFMLSRKSLPRMRTSTRRLLSRQFHYILIHFDVRSGICRLKTTYSTRSGHLILNSLVGDPSVLVDKEEMDGQEYEELINQEIDGLLEQIDLLLEQEIDGLLERLKKKLFRHFRQTIKDFEGKVLTQRKEMLKSTRARNDDLEEKFRQLKPNRELKMSQLSIQAIEKSTFLAAIEKSTYQYFALKIFDGLTEVTEKLPLQPFQQAINLLLQHEIDLLQHSIELLIDQLVVLLPVDFFLVHEHNLTDL</sequence>
<accession>A0A7R8WEB3</accession>
<dbReference type="EMBL" id="OB661682">
    <property type="protein sequence ID" value="CAD7228748.1"/>
    <property type="molecule type" value="Genomic_DNA"/>
</dbReference>
<name>A0A7R8WEB3_9CRUS</name>